<dbReference type="InterPro" id="IPR029058">
    <property type="entry name" value="AB_hydrolase_fold"/>
</dbReference>
<dbReference type="GO" id="GO:0016020">
    <property type="term" value="C:membrane"/>
    <property type="evidence" value="ECO:0007669"/>
    <property type="project" value="TreeGrafter"/>
</dbReference>
<dbReference type="Gene3D" id="3.40.50.1820">
    <property type="entry name" value="alpha/beta hydrolase"/>
    <property type="match status" value="1"/>
</dbReference>
<dbReference type="RefSeq" id="WP_078412667.1">
    <property type="nucleotide sequence ID" value="NZ_CP014339.1"/>
</dbReference>
<dbReference type="AlphaFoldDB" id="A0A1T3DKI1"/>
<dbReference type="Pfam" id="PF00561">
    <property type="entry name" value="Abhydrolase_1"/>
    <property type="match status" value="1"/>
</dbReference>
<evidence type="ECO:0000259" key="1">
    <source>
        <dbReference type="Pfam" id="PF00561"/>
    </source>
</evidence>
<evidence type="ECO:0000313" key="2">
    <source>
        <dbReference type="EMBL" id="AQX50894.1"/>
    </source>
</evidence>
<feature type="domain" description="AB hydrolase-1" evidence="1">
    <location>
        <begin position="60"/>
        <end position="306"/>
    </location>
</feature>
<evidence type="ECO:0000313" key="4">
    <source>
        <dbReference type="Proteomes" id="UP000189738"/>
    </source>
</evidence>
<dbReference type="InterPro" id="IPR000073">
    <property type="entry name" value="AB_hydrolase_1"/>
</dbReference>
<dbReference type="EMBL" id="CP014339">
    <property type="protein sequence ID" value="AQX50894.1"/>
    <property type="molecule type" value="Genomic_DNA"/>
</dbReference>
<dbReference type="SUPFAM" id="SSF53474">
    <property type="entry name" value="alpha/beta-Hydrolases"/>
    <property type="match status" value="1"/>
</dbReference>
<dbReference type="EMBL" id="MAHS01000009">
    <property type="protein sequence ID" value="OPB49457.1"/>
    <property type="molecule type" value="Genomic_DNA"/>
</dbReference>
<dbReference type="InterPro" id="IPR050266">
    <property type="entry name" value="AB_hydrolase_sf"/>
</dbReference>
<sequence>MKDLIRKFIATTFLFFVAVSGQTFGQSKDYIEWYLRTPDTLDVYNQDIYIRELGKGKDTVVVIHGGFGANHDYMLDAIRGLEKKYHFVLYDQRGSLLSPAPKEKLTFQKNVGDLDLLIKQLGAKKTKIMAHSMGTLVAMEYLKQHPDKVSNLVLIGAIPPKSDSMASVFSKRQEEQVVYLSKRPEVKSLPIYKKYKELKGQFTSDREKTDFNRMAFAASNIYKIDRYKLMRGGFHFYKEDASVMVETVDWKYDYRGVLDANGKTTIIMGDYDFLDFNGELHQQLIKDYKGINFRLVKSAGHNIWIDQPEIFKRELDVALRKN</sequence>
<accession>A0A1T3DKI1</accession>
<dbReference type="PANTHER" id="PTHR43798">
    <property type="entry name" value="MONOACYLGLYCEROL LIPASE"/>
    <property type="match status" value="1"/>
</dbReference>
<gene>
    <name evidence="2" type="ORF">AYC66_09455</name>
    <name evidence="3" type="ORF">BAY09_01590</name>
</gene>
<reference evidence="2 4" key="1">
    <citation type="submission" date="2016-02" db="EMBL/GenBank/DDBJ databases">
        <authorList>
            <person name="Nicholson A.C."/>
            <person name="Humrighouse B.W."/>
            <person name="Loparev V."/>
            <person name="Emery B."/>
            <person name="Graziano J."/>
            <person name="McQuiston J.R."/>
        </authorList>
    </citation>
    <scope>NUCLEOTIDE SEQUENCE [LARGE SCALE GENOMIC DNA]</scope>
    <source>
        <strain evidence="2 4">E6809</strain>
    </source>
</reference>
<evidence type="ECO:0000313" key="3">
    <source>
        <dbReference type="EMBL" id="OPB49457.1"/>
    </source>
</evidence>
<proteinExistence type="predicted"/>
<protein>
    <recommendedName>
        <fullName evidence="1">AB hydrolase-1 domain-containing protein</fullName>
    </recommendedName>
</protein>
<dbReference type="Proteomes" id="UP000189738">
    <property type="component" value="Chromosome"/>
</dbReference>
<dbReference type="PANTHER" id="PTHR43798:SF33">
    <property type="entry name" value="HYDROLASE, PUTATIVE (AFU_ORTHOLOGUE AFUA_2G14860)-RELATED"/>
    <property type="match status" value="1"/>
</dbReference>
<reference evidence="3" key="2">
    <citation type="submission" date="2016-06" db="EMBL/GenBank/DDBJ databases">
        <authorList>
            <person name="Nicholson A.C."/>
        </authorList>
    </citation>
    <scope>NUCLEOTIDE SEQUENCE [LARGE SCALE GENOMIC DNA]</scope>
    <source>
        <strain evidence="3">E6809</strain>
    </source>
</reference>
<organism evidence="3">
    <name type="scientific">Elizabethkingia anophelis</name>
    <dbReference type="NCBI Taxonomy" id="1117645"/>
    <lineage>
        <taxon>Bacteria</taxon>
        <taxon>Pseudomonadati</taxon>
        <taxon>Bacteroidota</taxon>
        <taxon>Flavobacteriia</taxon>
        <taxon>Flavobacteriales</taxon>
        <taxon>Weeksellaceae</taxon>
        <taxon>Elizabethkingia</taxon>
    </lineage>
</organism>
<name>A0A1T3DKI1_9FLAO</name>